<feature type="transmembrane region" description="Helical" evidence="1">
    <location>
        <begin position="79"/>
        <end position="98"/>
    </location>
</feature>
<feature type="transmembrane region" description="Helical" evidence="1">
    <location>
        <begin position="134"/>
        <end position="153"/>
    </location>
</feature>
<accession>A0A9X2E0I9</accession>
<feature type="transmembrane region" description="Helical" evidence="1">
    <location>
        <begin position="185"/>
        <end position="209"/>
    </location>
</feature>
<evidence type="ECO:0000256" key="1">
    <source>
        <dbReference type="SAM" id="Phobius"/>
    </source>
</evidence>
<comment type="caution">
    <text evidence="2">The sequence shown here is derived from an EMBL/GenBank/DDBJ whole genome shotgun (WGS) entry which is preliminary data.</text>
</comment>
<dbReference type="AlphaFoldDB" id="A0A9X2E0I9"/>
<feature type="transmembrane region" description="Helical" evidence="1">
    <location>
        <begin position="107"/>
        <end position="128"/>
    </location>
</feature>
<dbReference type="EMBL" id="JAMRYM010000076">
    <property type="protein sequence ID" value="MCM6763671.1"/>
    <property type="molecule type" value="Genomic_DNA"/>
</dbReference>
<name>A0A9X2E0I9_9MICO</name>
<proteinExistence type="predicted"/>
<evidence type="ECO:0000313" key="3">
    <source>
        <dbReference type="Proteomes" id="UP001155240"/>
    </source>
</evidence>
<keyword evidence="1" id="KW-0472">Membrane</keyword>
<protein>
    <submittedName>
        <fullName evidence="2">Uncharacterized protein</fullName>
    </submittedName>
</protein>
<gene>
    <name evidence="2" type="ORF">NB037_14715</name>
</gene>
<evidence type="ECO:0000313" key="2">
    <source>
        <dbReference type="EMBL" id="MCM6763671.1"/>
    </source>
</evidence>
<dbReference type="RefSeq" id="WP_251946922.1">
    <property type="nucleotide sequence ID" value="NZ_JAMRYM010000076.1"/>
</dbReference>
<dbReference type="Proteomes" id="UP001155240">
    <property type="component" value="Unassembled WGS sequence"/>
</dbReference>
<sequence>MSAPEPRDATSGTLLALVGAAETGPRSLQSVRFRIRRTHQLTASYLGLGFLTVAVLVMVRGVFSYAWALDAGSSGWLTGAAWAVVVLAFAAGAMTALVRRGELPPPILVLVLVIDAAALALEIIDSALPASGGVYYPTVCVGVGATLLGLMPFHPLRRTCTALGLLAAVSAATLLAQSGGVPGGLGIGTTILLLALVPTAFCAVILATVDEHVHRRLDRTISDSTIDGPGTGPGSLAASELSRIDARIEEFLERIAQSAAAPLDAETGERGRTLGDELRSTLARSHDRTWLRIAVDESAHLSGAVVLSDPDGLAAHLLPPDRARLLSVLWLLAAPGSAARPGVDAVLGALGADPAGRGSIAISLEVAGRRSRDLDPAVWGILDELGAPRVQSSGAGTRVLIEHVPESATGSTRTP</sequence>
<reference evidence="2" key="1">
    <citation type="submission" date="2022-06" db="EMBL/GenBank/DDBJ databases">
        <title>Whole genome shotgun sequencing (WGS) of Rathayibacter sp. ZW T2_19, isolated from stored onions (Allium cepa).</title>
        <authorList>
            <person name="Stoll D.A."/>
            <person name="Huch M."/>
        </authorList>
    </citation>
    <scope>NUCLEOTIDE SEQUENCE</scope>
    <source>
        <strain evidence="2">ZW T2_19</strain>
    </source>
</reference>
<feature type="transmembrane region" description="Helical" evidence="1">
    <location>
        <begin position="42"/>
        <end position="67"/>
    </location>
</feature>
<organism evidence="2 3">
    <name type="scientific">Rathayibacter rubneri</name>
    <dbReference type="NCBI Taxonomy" id="2950106"/>
    <lineage>
        <taxon>Bacteria</taxon>
        <taxon>Bacillati</taxon>
        <taxon>Actinomycetota</taxon>
        <taxon>Actinomycetes</taxon>
        <taxon>Micrococcales</taxon>
        <taxon>Microbacteriaceae</taxon>
        <taxon>Rathayibacter</taxon>
    </lineage>
</organism>
<keyword evidence="1" id="KW-1133">Transmembrane helix</keyword>
<keyword evidence="1" id="KW-0812">Transmembrane</keyword>
<feature type="transmembrane region" description="Helical" evidence="1">
    <location>
        <begin position="160"/>
        <end position="179"/>
    </location>
</feature>
<keyword evidence="3" id="KW-1185">Reference proteome</keyword>